<evidence type="ECO:0000313" key="1">
    <source>
        <dbReference type="EMBL" id="KAF0726930.1"/>
    </source>
</evidence>
<evidence type="ECO:0000313" key="2">
    <source>
        <dbReference type="Proteomes" id="UP000481153"/>
    </source>
</evidence>
<sequence>MESISLSFAAYIQSKKIGGRHLPKATKRQDRLLRMAVLHQEYWEQSVVIDLTCEETDDDHPIQVIDVIDLTTPPPSPRALATMERKKRIAQRRKRYRMENRERIAARDRLYYKQNRERIRARENAYRRRKRLERRLLSTRVSKVHDRHEGTRTWHTL</sequence>
<dbReference type="Proteomes" id="UP000481153">
    <property type="component" value="Unassembled WGS sequence"/>
</dbReference>
<proteinExistence type="predicted"/>
<organism evidence="1 2">
    <name type="scientific">Aphanomyces euteiches</name>
    <dbReference type="NCBI Taxonomy" id="100861"/>
    <lineage>
        <taxon>Eukaryota</taxon>
        <taxon>Sar</taxon>
        <taxon>Stramenopiles</taxon>
        <taxon>Oomycota</taxon>
        <taxon>Saprolegniomycetes</taxon>
        <taxon>Saprolegniales</taxon>
        <taxon>Verrucalvaceae</taxon>
        <taxon>Aphanomyces</taxon>
    </lineage>
</organism>
<dbReference type="VEuPathDB" id="FungiDB:AeMF1_003219"/>
<dbReference type="EMBL" id="VJMJ01000204">
    <property type="protein sequence ID" value="KAF0726930.1"/>
    <property type="molecule type" value="Genomic_DNA"/>
</dbReference>
<comment type="caution">
    <text evidence="1">The sequence shown here is derived from an EMBL/GenBank/DDBJ whole genome shotgun (WGS) entry which is preliminary data.</text>
</comment>
<gene>
    <name evidence="1" type="ORF">Ae201684_014921</name>
</gene>
<dbReference type="AlphaFoldDB" id="A0A6G0WI82"/>
<name>A0A6G0WI82_9STRA</name>
<accession>A0A6G0WI82</accession>
<reference evidence="1 2" key="1">
    <citation type="submission" date="2019-07" db="EMBL/GenBank/DDBJ databases">
        <title>Genomics analysis of Aphanomyces spp. identifies a new class of oomycete effector associated with host adaptation.</title>
        <authorList>
            <person name="Gaulin E."/>
        </authorList>
    </citation>
    <scope>NUCLEOTIDE SEQUENCE [LARGE SCALE GENOMIC DNA]</scope>
    <source>
        <strain evidence="1 2">ATCC 201684</strain>
    </source>
</reference>
<keyword evidence="2" id="KW-1185">Reference proteome</keyword>
<protein>
    <submittedName>
        <fullName evidence="1">Uncharacterized protein</fullName>
    </submittedName>
</protein>